<keyword evidence="1" id="KW-0812">Transmembrane</keyword>
<gene>
    <name evidence="2" type="ORF">H9727_00210</name>
</gene>
<reference evidence="2" key="1">
    <citation type="journal article" date="2021" name="PeerJ">
        <title>Extensive microbial diversity within the chicken gut microbiome revealed by metagenomics and culture.</title>
        <authorList>
            <person name="Gilroy R."/>
            <person name="Ravi A."/>
            <person name="Getino M."/>
            <person name="Pursley I."/>
            <person name="Horton D.L."/>
            <person name="Alikhan N.F."/>
            <person name="Baker D."/>
            <person name="Gharbi K."/>
            <person name="Hall N."/>
            <person name="Watson M."/>
            <person name="Adriaenssens E.M."/>
            <person name="Foster-Nyarko E."/>
            <person name="Jarju S."/>
            <person name="Secka A."/>
            <person name="Antonio M."/>
            <person name="Oren A."/>
            <person name="Chaudhuri R.R."/>
            <person name="La Ragione R."/>
            <person name="Hildebrand F."/>
            <person name="Pallen M.J."/>
        </authorList>
    </citation>
    <scope>NUCLEOTIDE SEQUENCE</scope>
    <source>
        <strain evidence="2">CHK187-5294</strain>
    </source>
</reference>
<dbReference type="EMBL" id="DXCL01000001">
    <property type="protein sequence ID" value="HIZ02688.1"/>
    <property type="molecule type" value="Genomic_DNA"/>
</dbReference>
<feature type="transmembrane region" description="Helical" evidence="1">
    <location>
        <begin position="244"/>
        <end position="261"/>
    </location>
</feature>
<name>A0A9D2A677_9FIRM</name>
<dbReference type="AlphaFoldDB" id="A0A9D2A677"/>
<feature type="transmembrane region" description="Helical" evidence="1">
    <location>
        <begin position="47"/>
        <end position="65"/>
    </location>
</feature>
<evidence type="ECO:0000313" key="3">
    <source>
        <dbReference type="Proteomes" id="UP000824132"/>
    </source>
</evidence>
<organism evidence="2 3">
    <name type="scientific">Candidatus Borkfalkia avistercoris</name>
    <dbReference type="NCBI Taxonomy" id="2838504"/>
    <lineage>
        <taxon>Bacteria</taxon>
        <taxon>Bacillati</taxon>
        <taxon>Bacillota</taxon>
        <taxon>Clostridia</taxon>
        <taxon>Christensenellales</taxon>
        <taxon>Christensenellaceae</taxon>
        <taxon>Candidatus Borkfalkia</taxon>
    </lineage>
</organism>
<feature type="transmembrane region" description="Helical" evidence="1">
    <location>
        <begin position="16"/>
        <end position="41"/>
    </location>
</feature>
<feature type="transmembrane region" description="Helical" evidence="1">
    <location>
        <begin position="123"/>
        <end position="147"/>
    </location>
</feature>
<evidence type="ECO:0000313" key="2">
    <source>
        <dbReference type="EMBL" id="HIZ02688.1"/>
    </source>
</evidence>
<feature type="transmembrane region" description="Helical" evidence="1">
    <location>
        <begin position="168"/>
        <end position="190"/>
    </location>
</feature>
<reference evidence="2" key="2">
    <citation type="submission" date="2021-04" db="EMBL/GenBank/DDBJ databases">
        <authorList>
            <person name="Gilroy R."/>
        </authorList>
    </citation>
    <scope>NUCLEOTIDE SEQUENCE</scope>
    <source>
        <strain evidence="2">CHK187-5294</strain>
    </source>
</reference>
<sequence length="316" mass="34280">MEKKNKFAEFLKRPNGIFLIVLCLVLTGSVAVSVFFVAVSYSGPFSYAAYVLAAVSLGYSVYLAVRYARVIKKKAIEAAKKKEVTRKFVENYGFRTIVFAVVTFAVNTGYAIFYGVLGILAHSVWYGALAGYYVFLSGVRCWVLLGGYRASKRAQGSEAALYENKLKIFRGCGILLIVLDSALAVAVAQMVLAQSPAVHGEIAAISSAAYAFYKLTLAMINLFKAKNWRDPLVQSLRNVSLTDALVSLFALQTTLVALYSSGEQNMMALNIAVGALVCAATIGMGVFMIVRACVLLKRSRLAPTADHTVTEEIHEG</sequence>
<feature type="transmembrane region" description="Helical" evidence="1">
    <location>
        <begin position="202"/>
        <end position="223"/>
    </location>
</feature>
<evidence type="ECO:0000256" key="1">
    <source>
        <dbReference type="SAM" id="Phobius"/>
    </source>
</evidence>
<protein>
    <submittedName>
        <fullName evidence="2">Uncharacterized protein</fullName>
    </submittedName>
</protein>
<comment type="caution">
    <text evidence="2">The sequence shown here is derived from an EMBL/GenBank/DDBJ whole genome shotgun (WGS) entry which is preliminary data.</text>
</comment>
<proteinExistence type="predicted"/>
<feature type="transmembrane region" description="Helical" evidence="1">
    <location>
        <begin position="96"/>
        <end position="117"/>
    </location>
</feature>
<feature type="transmembrane region" description="Helical" evidence="1">
    <location>
        <begin position="267"/>
        <end position="290"/>
    </location>
</feature>
<accession>A0A9D2A677</accession>
<keyword evidence="1" id="KW-0472">Membrane</keyword>
<keyword evidence="1" id="KW-1133">Transmembrane helix</keyword>
<dbReference type="Proteomes" id="UP000824132">
    <property type="component" value="Unassembled WGS sequence"/>
</dbReference>